<dbReference type="PANTHER" id="PTHR32309:SF13">
    <property type="entry name" value="FERRIC ENTEROBACTIN TRANSPORT PROTEIN FEPE"/>
    <property type="match status" value="1"/>
</dbReference>
<comment type="subcellular location">
    <subcellularLocation>
        <location evidence="1">Cell membrane</location>
        <topology evidence="1">Multi-pass membrane protein</topology>
    </subcellularLocation>
</comment>
<dbReference type="GO" id="GO:0005886">
    <property type="term" value="C:plasma membrane"/>
    <property type="evidence" value="ECO:0007669"/>
    <property type="project" value="UniProtKB-SubCell"/>
</dbReference>
<feature type="coiled-coil region" evidence="6">
    <location>
        <begin position="143"/>
        <end position="170"/>
    </location>
</feature>
<protein>
    <submittedName>
        <fullName evidence="10">Chain length determinant protein</fullName>
    </submittedName>
</protein>
<dbReference type="Pfam" id="PF13807">
    <property type="entry name" value="GNVR"/>
    <property type="match status" value="1"/>
</dbReference>
<keyword evidence="6" id="KW-0175">Coiled coil</keyword>
<gene>
    <name evidence="10" type="ORF">MNB_SM-7-53</name>
</gene>
<dbReference type="Pfam" id="PF02706">
    <property type="entry name" value="Wzz"/>
    <property type="match status" value="1"/>
</dbReference>
<name>A0A1W1BHP1_9ZZZZ</name>
<dbReference type="GO" id="GO:0004713">
    <property type="term" value="F:protein tyrosine kinase activity"/>
    <property type="evidence" value="ECO:0007669"/>
    <property type="project" value="TreeGrafter"/>
</dbReference>
<dbReference type="PANTHER" id="PTHR32309">
    <property type="entry name" value="TYROSINE-PROTEIN KINASE"/>
    <property type="match status" value="1"/>
</dbReference>
<organism evidence="10">
    <name type="scientific">hydrothermal vent metagenome</name>
    <dbReference type="NCBI Taxonomy" id="652676"/>
    <lineage>
        <taxon>unclassified sequences</taxon>
        <taxon>metagenomes</taxon>
        <taxon>ecological metagenomes</taxon>
    </lineage>
</organism>
<feature type="domain" description="Tyrosine-protein kinase G-rich" evidence="9">
    <location>
        <begin position="247"/>
        <end position="307"/>
    </location>
</feature>
<reference evidence="10" key="1">
    <citation type="submission" date="2016-10" db="EMBL/GenBank/DDBJ databases">
        <authorList>
            <person name="de Groot N.N."/>
        </authorList>
    </citation>
    <scope>NUCLEOTIDE SEQUENCE</scope>
</reference>
<evidence type="ECO:0000256" key="6">
    <source>
        <dbReference type="SAM" id="Coils"/>
    </source>
</evidence>
<evidence type="ECO:0000256" key="4">
    <source>
        <dbReference type="ARBA" id="ARBA00022989"/>
    </source>
</evidence>
<dbReference type="AlphaFoldDB" id="A0A1W1BHP1"/>
<evidence type="ECO:0000256" key="5">
    <source>
        <dbReference type="ARBA" id="ARBA00023136"/>
    </source>
</evidence>
<evidence type="ECO:0000259" key="9">
    <source>
        <dbReference type="Pfam" id="PF13807"/>
    </source>
</evidence>
<dbReference type="InterPro" id="IPR050445">
    <property type="entry name" value="Bact_polysacc_biosynth/exp"/>
</dbReference>
<accession>A0A1W1BHP1</accession>
<dbReference type="InterPro" id="IPR032807">
    <property type="entry name" value="GNVR"/>
</dbReference>
<evidence type="ECO:0000256" key="2">
    <source>
        <dbReference type="ARBA" id="ARBA00022475"/>
    </source>
</evidence>
<keyword evidence="4 7" id="KW-1133">Transmembrane helix</keyword>
<feature type="domain" description="Polysaccharide chain length determinant N-terminal" evidence="8">
    <location>
        <begin position="14"/>
        <end position="73"/>
    </location>
</feature>
<evidence type="ECO:0000259" key="8">
    <source>
        <dbReference type="Pfam" id="PF02706"/>
    </source>
</evidence>
<evidence type="ECO:0000256" key="1">
    <source>
        <dbReference type="ARBA" id="ARBA00004651"/>
    </source>
</evidence>
<evidence type="ECO:0000256" key="7">
    <source>
        <dbReference type="SAM" id="Phobius"/>
    </source>
</evidence>
<dbReference type="InterPro" id="IPR003856">
    <property type="entry name" value="LPS_length_determ_N"/>
</dbReference>
<evidence type="ECO:0000313" key="10">
    <source>
        <dbReference type="EMBL" id="SFV53060.1"/>
    </source>
</evidence>
<proteinExistence type="predicted"/>
<evidence type="ECO:0000256" key="3">
    <source>
        <dbReference type="ARBA" id="ARBA00022692"/>
    </source>
</evidence>
<feature type="transmembrane region" description="Helical" evidence="7">
    <location>
        <begin position="288"/>
        <end position="311"/>
    </location>
</feature>
<dbReference type="EMBL" id="FPHB01000021">
    <property type="protein sequence ID" value="SFV53060.1"/>
    <property type="molecule type" value="Genomic_DNA"/>
</dbReference>
<sequence>MNPKNQQLECFSEDEIDLKELFLTIKKYKSFIFLFTLIITLVAVIYIVVKIPLYEANGIIELGYYKDGTKKISFDNPSSIIKELDFIFIQKEKDKKDTKSKVTAISLEKGVKNLIKITTEGVSNDLASKKIEEILTYLQKKYQQNYQDIKKRYQNEIESIQKREDEIKNKTLPLLTKQIELTKRDIKTNINFKKSLDKSYKKAQKSNPAFATLLLMKEKDIENYILQLKQNLIHLENQKSTITTKTLYELKLKKDSFLTLLQPNNLQNFHLIGDILTLDHPVKPKKKLIVAIAFITGLILSIFLIFFYEFIKGLKDEEEKS</sequence>
<keyword evidence="3 7" id="KW-0812">Transmembrane</keyword>
<feature type="transmembrane region" description="Helical" evidence="7">
    <location>
        <begin position="31"/>
        <end position="49"/>
    </location>
</feature>
<keyword evidence="2" id="KW-1003">Cell membrane</keyword>
<keyword evidence="5 7" id="KW-0472">Membrane</keyword>